<evidence type="ECO:0000313" key="2">
    <source>
        <dbReference type="Proteomes" id="UP001295684"/>
    </source>
</evidence>
<dbReference type="EMBL" id="CAMPGE010021893">
    <property type="protein sequence ID" value="CAI2379995.1"/>
    <property type="molecule type" value="Genomic_DNA"/>
</dbReference>
<accession>A0AAD1XVU0</accession>
<reference evidence="1" key="1">
    <citation type="submission" date="2023-07" db="EMBL/GenBank/DDBJ databases">
        <authorList>
            <consortium name="AG Swart"/>
            <person name="Singh M."/>
            <person name="Singh A."/>
            <person name="Seah K."/>
            <person name="Emmerich C."/>
        </authorList>
    </citation>
    <scope>NUCLEOTIDE SEQUENCE</scope>
    <source>
        <strain evidence="1">DP1</strain>
    </source>
</reference>
<organism evidence="1 2">
    <name type="scientific">Euplotes crassus</name>
    <dbReference type="NCBI Taxonomy" id="5936"/>
    <lineage>
        <taxon>Eukaryota</taxon>
        <taxon>Sar</taxon>
        <taxon>Alveolata</taxon>
        <taxon>Ciliophora</taxon>
        <taxon>Intramacronucleata</taxon>
        <taxon>Spirotrichea</taxon>
        <taxon>Hypotrichia</taxon>
        <taxon>Euplotida</taxon>
        <taxon>Euplotidae</taxon>
        <taxon>Moneuplotes</taxon>
    </lineage>
</organism>
<protein>
    <submittedName>
        <fullName evidence="1">Uncharacterized protein</fullName>
    </submittedName>
</protein>
<proteinExistence type="predicted"/>
<gene>
    <name evidence="1" type="ORF">ECRASSUSDP1_LOCUS21419</name>
</gene>
<evidence type="ECO:0000313" key="1">
    <source>
        <dbReference type="EMBL" id="CAI2379995.1"/>
    </source>
</evidence>
<sequence>MLHSKRAIHSSRVIIACLTVYSCERNHKLRCLQEPYCQRHNSL</sequence>
<dbReference type="PROSITE" id="PS51257">
    <property type="entry name" value="PROKAR_LIPOPROTEIN"/>
    <property type="match status" value="1"/>
</dbReference>
<comment type="caution">
    <text evidence="1">The sequence shown here is derived from an EMBL/GenBank/DDBJ whole genome shotgun (WGS) entry which is preliminary data.</text>
</comment>
<name>A0AAD1XVU0_EUPCR</name>
<dbReference type="Proteomes" id="UP001295684">
    <property type="component" value="Unassembled WGS sequence"/>
</dbReference>
<keyword evidence="2" id="KW-1185">Reference proteome</keyword>
<dbReference type="AlphaFoldDB" id="A0AAD1XVU0"/>